<gene>
    <name evidence="2" type="ORF">SAMN02744037_02594</name>
</gene>
<keyword evidence="3" id="KW-1185">Reference proteome</keyword>
<evidence type="ECO:0008006" key="4">
    <source>
        <dbReference type="Google" id="ProtNLM"/>
    </source>
</evidence>
<organism evidence="2 3">
    <name type="scientific">Tepidibacter formicigenes DSM 15518</name>
    <dbReference type="NCBI Taxonomy" id="1123349"/>
    <lineage>
        <taxon>Bacteria</taxon>
        <taxon>Bacillati</taxon>
        <taxon>Bacillota</taxon>
        <taxon>Clostridia</taxon>
        <taxon>Peptostreptococcales</taxon>
        <taxon>Peptostreptococcaceae</taxon>
        <taxon>Tepidibacter</taxon>
    </lineage>
</organism>
<protein>
    <recommendedName>
        <fullName evidence="4">Lipoprotein</fullName>
    </recommendedName>
</protein>
<keyword evidence="1" id="KW-0732">Signal</keyword>
<evidence type="ECO:0000313" key="2">
    <source>
        <dbReference type="EMBL" id="SHK55936.1"/>
    </source>
</evidence>
<evidence type="ECO:0000256" key="1">
    <source>
        <dbReference type="SAM" id="SignalP"/>
    </source>
</evidence>
<reference evidence="3" key="1">
    <citation type="submission" date="2016-11" db="EMBL/GenBank/DDBJ databases">
        <authorList>
            <person name="Varghese N."/>
            <person name="Submissions S."/>
        </authorList>
    </citation>
    <scope>NUCLEOTIDE SEQUENCE [LARGE SCALE GENOMIC DNA]</scope>
    <source>
        <strain evidence="3">DSM 15518</strain>
    </source>
</reference>
<feature type="signal peptide" evidence="1">
    <location>
        <begin position="1"/>
        <end position="19"/>
    </location>
</feature>
<dbReference type="PROSITE" id="PS51257">
    <property type="entry name" value="PROKAR_LIPOPROTEIN"/>
    <property type="match status" value="1"/>
</dbReference>
<sequence length="307" mass="35681">MKISKLIMLILLITNFCFMVGCSTDLNKVNKSESKEKTISIEKKEPVTNIDNKKVITIDNMKIGDTIPLKDSLDFQLLKKSWGNGFDVNKIKIEKVDYKNYDLKTDEKNEHITLHTSPEFHLLLLIKDKKIVKILADGIEPNGNKAFNGNYLYNADYICNFKNYTIYLMDNPFKNTLVPKPRKTNMKIDSMNIGDILPIDSNLEYSLLKHFGGNHYNPTKLEKVDYKNYISKTENKYNHDFIYTTCKLDILLGIKDGKIIKIYTETEYQSKIFILSPYNNEGLPDLDYLGTVENDKIYLMDNPYKKY</sequence>
<proteinExistence type="predicted"/>
<dbReference type="AlphaFoldDB" id="A0A1M6TGG9"/>
<dbReference type="EMBL" id="FRAE01000094">
    <property type="protein sequence ID" value="SHK55936.1"/>
    <property type="molecule type" value="Genomic_DNA"/>
</dbReference>
<accession>A0A1M6TGG9</accession>
<name>A0A1M6TGG9_9FIRM</name>
<dbReference type="RefSeq" id="WP_072890698.1">
    <property type="nucleotide sequence ID" value="NZ_FRAE01000094.1"/>
</dbReference>
<feature type="chain" id="PRO_5039516260" description="Lipoprotein" evidence="1">
    <location>
        <begin position="20"/>
        <end position="307"/>
    </location>
</feature>
<evidence type="ECO:0000313" key="3">
    <source>
        <dbReference type="Proteomes" id="UP000242497"/>
    </source>
</evidence>
<dbReference type="Proteomes" id="UP000242497">
    <property type="component" value="Unassembled WGS sequence"/>
</dbReference>